<evidence type="ECO:0000256" key="1">
    <source>
        <dbReference type="SAM" id="Phobius"/>
    </source>
</evidence>
<reference evidence="2" key="1">
    <citation type="submission" date="2018-01" db="EMBL/GenBank/DDBJ databases">
        <title>An insight into the sialome of Amazonian anophelines.</title>
        <authorList>
            <person name="Ribeiro J.M."/>
            <person name="Scarpassa V."/>
            <person name="Calvo E."/>
        </authorList>
    </citation>
    <scope>NUCLEOTIDE SEQUENCE</scope>
    <source>
        <tissue evidence="2">Salivary glands</tissue>
    </source>
</reference>
<dbReference type="AlphaFoldDB" id="A0A2M3ZRJ2"/>
<protein>
    <submittedName>
        <fullName evidence="2">Putative secreted peptide</fullName>
    </submittedName>
</protein>
<proteinExistence type="predicted"/>
<dbReference type="EMBL" id="GGFM01010364">
    <property type="protein sequence ID" value="MBW31115.1"/>
    <property type="molecule type" value="Transcribed_RNA"/>
</dbReference>
<accession>A0A2M3ZRJ2</accession>
<name>A0A2M3ZRJ2_9DIPT</name>
<keyword evidence="1" id="KW-0472">Membrane</keyword>
<organism evidence="2">
    <name type="scientific">Anopheles braziliensis</name>
    <dbReference type="NCBI Taxonomy" id="58242"/>
    <lineage>
        <taxon>Eukaryota</taxon>
        <taxon>Metazoa</taxon>
        <taxon>Ecdysozoa</taxon>
        <taxon>Arthropoda</taxon>
        <taxon>Hexapoda</taxon>
        <taxon>Insecta</taxon>
        <taxon>Pterygota</taxon>
        <taxon>Neoptera</taxon>
        <taxon>Endopterygota</taxon>
        <taxon>Diptera</taxon>
        <taxon>Nematocera</taxon>
        <taxon>Culicoidea</taxon>
        <taxon>Culicidae</taxon>
        <taxon>Anophelinae</taxon>
        <taxon>Anopheles</taxon>
    </lineage>
</organism>
<keyword evidence="1" id="KW-0812">Transmembrane</keyword>
<keyword evidence="1" id="KW-1133">Transmembrane helix</keyword>
<feature type="transmembrane region" description="Helical" evidence="1">
    <location>
        <begin position="20"/>
        <end position="43"/>
    </location>
</feature>
<feature type="transmembrane region" description="Helical" evidence="1">
    <location>
        <begin position="106"/>
        <end position="128"/>
    </location>
</feature>
<evidence type="ECO:0000313" key="2">
    <source>
        <dbReference type="EMBL" id="MBW31115.1"/>
    </source>
</evidence>
<sequence>MAVTTIPWEQSTMLRVWAAILLWSTVFAMLLWCATVAMLCPFVDPFHRQKPFVDFSDPHRHVSQHAFYGTPLAVRSPARRSLGAPRCREEGLRRVREGSWRRSRNGLGGCAIFLLLVHLSCNTFRALYTSNSTTVDNELMSM</sequence>